<feature type="transmembrane region" description="Helical" evidence="8">
    <location>
        <begin position="238"/>
        <end position="255"/>
    </location>
</feature>
<keyword evidence="3 8" id="KW-0812">Transmembrane</keyword>
<comment type="caution">
    <text evidence="9">The sequence shown here is derived from an EMBL/GenBank/DDBJ whole genome shotgun (WGS) entry which is preliminary data.</text>
</comment>
<evidence type="ECO:0000256" key="3">
    <source>
        <dbReference type="ARBA" id="ARBA00022692"/>
    </source>
</evidence>
<dbReference type="GO" id="GO:0005886">
    <property type="term" value="C:plasma membrane"/>
    <property type="evidence" value="ECO:0007669"/>
    <property type="project" value="UniProtKB-SubCell"/>
</dbReference>
<evidence type="ECO:0000256" key="5">
    <source>
        <dbReference type="ARBA" id="ARBA00023136"/>
    </source>
</evidence>
<sequence>MSWQNLSLPNILLNDITLRGLLGQSHPFPSNASKHLRMIFCILCFASMMMTTMYDAYLQSFFTNPPSENPVRSFKNIGKLKQKLAITAMEARSLSFVNNSQFCEINTDDIQIIDGWKDFLKMRDSLNISYSYVVTEDSWIIYAEQQKIFKKPVFYYAGDLCFSRQVFMSIPMRKYLPYRHIFEEHMMRQQEFGLVSYWRSRSFFEMVRLGITPLKDLSPPTVYDQGLLLQDVSSIMKMYVAAMLLSIFCFLFEILSRSKFWNHWRSLRM</sequence>
<dbReference type="AlphaFoldDB" id="A0A9P9YN92"/>
<gene>
    <name evidence="9" type="ORF">M5D96_007180</name>
</gene>
<dbReference type="Gene3D" id="1.10.287.70">
    <property type="match status" value="1"/>
</dbReference>
<evidence type="ECO:0000256" key="4">
    <source>
        <dbReference type="ARBA" id="ARBA00022989"/>
    </source>
</evidence>
<dbReference type="Proteomes" id="UP001059596">
    <property type="component" value="Unassembled WGS sequence"/>
</dbReference>
<accession>A0A9P9YN92</accession>
<dbReference type="EMBL" id="JAMKOV010000005">
    <property type="protein sequence ID" value="KAI8039758.1"/>
    <property type="molecule type" value="Genomic_DNA"/>
</dbReference>
<keyword evidence="4 8" id="KW-1133">Transmembrane helix</keyword>
<proteinExistence type="predicted"/>
<keyword evidence="10" id="KW-1185">Reference proteome</keyword>
<dbReference type="PANTHER" id="PTHR42643:SF41">
    <property type="entry name" value="IONOTROPIC RECEPTOR 20A-RELATED"/>
    <property type="match status" value="1"/>
</dbReference>
<name>A0A9P9YN92_9MUSC</name>
<dbReference type="InterPro" id="IPR052192">
    <property type="entry name" value="Insect_Ionotropic_Sensory_Rcpt"/>
</dbReference>
<keyword evidence="6" id="KW-0675">Receptor</keyword>
<evidence type="ECO:0000313" key="9">
    <source>
        <dbReference type="EMBL" id="KAI8039758.1"/>
    </source>
</evidence>
<comment type="subcellular location">
    <subcellularLocation>
        <location evidence="1">Cell membrane</location>
        <topology evidence="1">Multi-pass membrane protein</topology>
    </subcellularLocation>
</comment>
<evidence type="ECO:0000256" key="1">
    <source>
        <dbReference type="ARBA" id="ARBA00004651"/>
    </source>
</evidence>
<keyword evidence="2" id="KW-1003">Cell membrane</keyword>
<organism evidence="9 10">
    <name type="scientific">Drosophila gunungcola</name>
    <name type="common">fruit fly</name>
    <dbReference type="NCBI Taxonomy" id="103775"/>
    <lineage>
        <taxon>Eukaryota</taxon>
        <taxon>Metazoa</taxon>
        <taxon>Ecdysozoa</taxon>
        <taxon>Arthropoda</taxon>
        <taxon>Hexapoda</taxon>
        <taxon>Insecta</taxon>
        <taxon>Pterygota</taxon>
        <taxon>Neoptera</taxon>
        <taxon>Endopterygota</taxon>
        <taxon>Diptera</taxon>
        <taxon>Brachycera</taxon>
        <taxon>Muscomorpha</taxon>
        <taxon>Ephydroidea</taxon>
        <taxon>Drosophilidae</taxon>
        <taxon>Drosophila</taxon>
        <taxon>Sophophora</taxon>
    </lineage>
</organism>
<evidence type="ECO:0000256" key="7">
    <source>
        <dbReference type="ARBA" id="ARBA00023180"/>
    </source>
</evidence>
<evidence type="ECO:0000256" key="8">
    <source>
        <dbReference type="SAM" id="Phobius"/>
    </source>
</evidence>
<evidence type="ECO:0000313" key="10">
    <source>
        <dbReference type="Proteomes" id="UP001059596"/>
    </source>
</evidence>
<keyword evidence="7" id="KW-0325">Glycoprotein</keyword>
<protein>
    <submittedName>
        <fullName evidence="9">Uncharacterized protein</fullName>
    </submittedName>
</protein>
<reference evidence="9" key="1">
    <citation type="journal article" date="2023" name="Genome Biol. Evol.">
        <title>Long-read-based Genome Assembly of Drosophila gunungcola Reveals Fewer Chemosensory Genes in Flower-breeding Species.</title>
        <authorList>
            <person name="Negi A."/>
            <person name="Liao B.Y."/>
            <person name="Yeh S.D."/>
        </authorList>
    </citation>
    <scope>NUCLEOTIDE SEQUENCE</scope>
    <source>
        <strain evidence="9">Sukarami</strain>
    </source>
</reference>
<dbReference type="PANTHER" id="PTHR42643">
    <property type="entry name" value="IONOTROPIC RECEPTOR 20A-RELATED"/>
    <property type="match status" value="1"/>
</dbReference>
<evidence type="ECO:0000256" key="6">
    <source>
        <dbReference type="ARBA" id="ARBA00023170"/>
    </source>
</evidence>
<evidence type="ECO:0000256" key="2">
    <source>
        <dbReference type="ARBA" id="ARBA00022475"/>
    </source>
</evidence>
<keyword evidence="5 8" id="KW-0472">Membrane</keyword>